<accession>A0A0F9P7Y9</accession>
<proteinExistence type="predicted"/>
<dbReference type="AlphaFoldDB" id="A0A0F9P7Y9"/>
<sequence length="136" mass="16025">MCLCQKKKKKKKEDKSNNSSNKSLRGAILDRNYVVLSILEQKLFKAKMKIEYLEKEISSRNSILLEYPFSALLFKGIEETYPEIYHFLLLAGSKSYLRSKYQLTESKHLENLIDSENKKRGYIEKQYNSFLDTPNK</sequence>
<evidence type="ECO:0000256" key="1">
    <source>
        <dbReference type="SAM" id="MobiDB-lite"/>
    </source>
</evidence>
<feature type="compositionally biased region" description="Basic residues" evidence="1">
    <location>
        <begin position="1"/>
        <end position="12"/>
    </location>
</feature>
<gene>
    <name evidence="2" type="ORF">LCGC14_0934980</name>
</gene>
<reference evidence="2" key="1">
    <citation type="journal article" date="2015" name="Nature">
        <title>Complex archaea that bridge the gap between prokaryotes and eukaryotes.</title>
        <authorList>
            <person name="Spang A."/>
            <person name="Saw J.H."/>
            <person name="Jorgensen S.L."/>
            <person name="Zaremba-Niedzwiedzka K."/>
            <person name="Martijn J."/>
            <person name="Lind A.E."/>
            <person name="van Eijk R."/>
            <person name="Schleper C."/>
            <person name="Guy L."/>
            <person name="Ettema T.J."/>
        </authorList>
    </citation>
    <scope>NUCLEOTIDE SEQUENCE</scope>
</reference>
<feature type="region of interest" description="Disordered" evidence="1">
    <location>
        <begin position="1"/>
        <end position="22"/>
    </location>
</feature>
<name>A0A0F9P7Y9_9ZZZZ</name>
<dbReference type="EMBL" id="LAZR01003236">
    <property type="protein sequence ID" value="KKN20502.1"/>
    <property type="molecule type" value="Genomic_DNA"/>
</dbReference>
<protein>
    <submittedName>
        <fullName evidence="2">Uncharacterized protein</fullName>
    </submittedName>
</protein>
<comment type="caution">
    <text evidence="2">The sequence shown here is derived from an EMBL/GenBank/DDBJ whole genome shotgun (WGS) entry which is preliminary data.</text>
</comment>
<evidence type="ECO:0000313" key="2">
    <source>
        <dbReference type="EMBL" id="KKN20502.1"/>
    </source>
</evidence>
<organism evidence="2">
    <name type="scientific">marine sediment metagenome</name>
    <dbReference type="NCBI Taxonomy" id="412755"/>
    <lineage>
        <taxon>unclassified sequences</taxon>
        <taxon>metagenomes</taxon>
        <taxon>ecological metagenomes</taxon>
    </lineage>
</organism>